<dbReference type="AlphaFoldDB" id="A0A1G7V3S5"/>
<dbReference type="SMART" id="SM00418">
    <property type="entry name" value="HTH_ARSR"/>
    <property type="match status" value="1"/>
</dbReference>
<keyword evidence="1" id="KW-0805">Transcription regulation</keyword>
<dbReference type="EMBL" id="FNAX01000022">
    <property type="protein sequence ID" value="SDG54218.1"/>
    <property type="molecule type" value="Genomic_DNA"/>
</dbReference>
<evidence type="ECO:0000256" key="2">
    <source>
        <dbReference type="ARBA" id="ARBA00023125"/>
    </source>
</evidence>
<keyword evidence="2" id="KW-0238">DNA-binding</keyword>
<gene>
    <name evidence="5" type="ORF">SAMN05216260_12241</name>
</gene>
<dbReference type="GO" id="GO:0003677">
    <property type="term" value="F:DNA binding"/>
    <property type="evidence" value="ECO:0007669"/>
    <property type="project" value="UniProtKB-KW"/>
</dbReference>
<evidence type="ECO:0000313" key="5">
    <source>
        <dbReference type="EMBL" id="SDG54218.1"/>
    </source>
</evidence>
<dbReference type="CDD" id="cd00090">
    <property type="entry name" value="HTH_ARSR"/>
    <property type="match status" value="1"/>
</dbReference>
<reference evidence="5 6" key="1">
    <citation type="submission" date="2016-10" db="EMBL/GenBank/DDBJ databases">
        <authorList>
            <person name="de Groot N.N."/>
        </authorList>
    </citation>
    <scope>NUCLEOTIDE SEQUENCE [LARGE SCALE GENOMIC DNA]</scope>
    <source>
        <strain evidence="5 6">CGMCC 4.1859</strain>
    </source>
</reference>
<evidence type="ECO:0000259" key="4">
    <source>
        <dbReference type="SMART" id="SM00418"/>
    </source>
</evidence>
<dbReference type="OrthoDB" id="3808065at2"/>
<evidence type="ECO:0000256" key="3">
    <source>
        <dbReference type="ARBA" id="ARBA00023163"/>
    </source>
</evidence>
<dbReference type="InterPro" id="IPR001845">
    <property type="entry name" value="HTH_ArsR_DNA-bd_dom"/>
</dbReference>
<name>A0A1G7V3S5_9ACTN</name>
<dbReference type="Pfam" id="PF01022">
    <property type="entry name" value="HTH_5"/>
    <property type="match status" value="1"/>
</dbReference>
<dbReference type="InterPro" id="IPR036390">
    <property type="entry name" value="WH_DNA-bd_sf"/>
</dbReference>
<dbReference type="Gene3D" id="1.10.10.10">
    <property type="entry name" value="Winged helix-like DNA-binding domain superfamily/Winged helix DNA-binding domain"/>
    <property type="match status" value="1"/>
</dbReference>
<evidence type="ECO:0000313" key="6">
    <source>
        <dbReference type="Proteomes" id="UP000198614"/>
    </source>
</evidence>
<accession>A0A1G7V3S5</accession>
<dbReference type="InterPro" id="IPR011991">
    <property type="entry name" value="ArsR-like_HTH"/>
</dbReference>
<dbReference type="SUPFAM" id="SSF46785">
    <property type="entry name" value="Winged helix' DNA-binding domain"/>
    <property type="match status" value="1"/>
</dbReference>
<dbReference type="InterPro" id="IPR051011">
    <property type="entry name" value="Metal_resp_trans_reg"/>
</dbReference>
<organism evidence="5 6">
    <name type="scientific">Streptomyces griseoaurantiacus</name>
    <dbReference type="NCBI Taxonomy" id="68213"/>
    <lineage>
        <taxon>Bacteria</taxon>
        <taxon>Bacillati</taxon>
        <taxon>Actinomycetota</taxon>
        <taxon>Actinomycetes</taxon>
        <taxon>Kitasatosporales</taxon>
        <taxon>Streptomycetaceae</taxon>
        <taxon>Streptomyces</taxon>
        <taxon>Streptomyces aurantiacus group</taxon>
    </lineage>
</organism>
<dbReference type="GO" id="GO:0003700">
    <property type="term" value="F:DNA-binding transcription factor activity"/>
    <property type="evidence" value="ECO:0007669"/>
    <property type="project" value="InterPro"/>
</dbReference>
<dbReference type="PANTHER" id="PTHR43132">
    <property type="entry name" value="ARSENICAL RESISTANCE OPERON REPRESSOR ARSR-RELATED"/>
    <property type="match status" value="1"/>
</dbReference>
<dbReference type="InterPro" id="IPR036388">
    <property type="entry name" value="WH-like_DNA-bd_sf"/>
</dbReference>
<sequence length="334" mass="35528">MKRIHFTAEDLARTRVAATIGVAAETFDTVRLAQDRGSGLAFRRWRVAVRGRLDERVAPVAALTPARGPVVDAASLMGDTASLDEAVENLMAAPRALLRLELEVCDPRSPHRTWVQSLMDGDREPRRQLAAALRVCHGVTVAPYWGGVRSHLDEVRAGYVAAMAEGGVGALLAAVCPPMVRWRPPVLEFDHSREADVHLNGRGLVIAPAMFSTQQIELLQAPLDPGRAPVLAVPTGDAPLDSTLWEAADGSAAPSLDELLGRTRAAILAAVVTGCGTTELARRLRVSPATVSHHATVLRGARLITTRREGKAVLHTATSLGLALLGRSGRPGAL</sequence>
<protein>
    <submittedName>
        <fullName evidence="5">Transcriptional regulator, ArsR family</fullName>
    </submittedName>
</protein>
<feature type="domain" description="HTH arsR-type" evidence="4">
    <location>
        <begin position="258"/>
        <end position="325"/>
    </location>
</feature>
<keyword evidence="3" id="KW-0804">Transcription</keyword>
<evidence type="ECO:0000256" key="1">
    <source>
        <dbReference type="ARBA" id="ARBA00023015"/>
    </source>
</evidence>
<dbReference type="PANTHER" id="PTHR43132:SF8">
    <property type="entry name" value="HTH-TYPE TRANSCRIPTIONAL REGULATOR KMTR"/>
    <property type="match status" value="1"/>
</dbReference>
<dbReference type="Proteomes" id="UP000198614">
    <property type="component" value="Unassembled WGS sequence"/>
</dbReference>
<proteinExistence type="predicted"/>